<feature type="non-terminal residue" evidence="1">
    <location>
        <position position="1"/>
    </location>
</feature>
<gene>
    <name evidence="1" type="ORF">METZ01_LOCUS238301</name>
</gene>
<dbReference type="AlphaFoldDB" id="A0A382HEY9"/>
<dbReference type="EMBL" id="UINC01060687">
    <property type="protein sequence ID" value="SVB85447.1"/>
    <property type="molecule type" value="Genomic_DNA"/>
</dbReference>
<name>A0A382HEY9_9ZZZZ</name>
<sequence>SMDKLILTNPGILAALRPNRIYMSRINLGW</sequence>
<proteinExistence type="predicted"/>
<accession>A0A382HEY9</accession>
<protein>
    <submittedName>
        <fullName evidence="1">Uncharacterized protein</fullName>
    </submittedName>
</protein>
<reference evidence="1" key="1">
    <citation type="submission" date="2018-05" db="EMBL/GenBank/DDBJ databases">
        <authorList>
            <person name="Lanie J.A."/>
            <person name="Ng W.-L."/>
            <person name="Kazmierczak K.M."/>
            <person name="Andrzejewski T.M."/>
            <person name="Davidsen T.M."/>
            <person name="Wayne K.J."/>
            <person name="Tettelin H."/>
            <person name="Glass J.I."/>
            <person name="Rusch D."/>
            <person name="Podicherti R."/>
            <person name="Tsui H.-C.T."/>
            <person name="Winkler M.E."/>
        </authorList>
    </citation>
    <scope>NUCLEOTIDE SEQUENCE</scope>
</reference>
<organism evidence="1">
    <name type="scientific">marine metagenome</name>
    <dbReference type="NCBI Taxonomy" id="408172"/>
    <lineage>
        <taxon>unclassified sequences</taxon>
        <taxon>metagenomes</taxon>
        <taxon>ecological metagenomes</taxon>
    </lineage>
</organism>
<evidence type="ECO:0000313" key="1">
    <source>
        <dbReference type="EMBL" id="SVB85447.1"/>
    </source>
</evidence>